<dbReference type="SUPFAM" id="SSF48652">
    <property type="entry name" value="Tetraspanin"/>
    <property type="match status" value="1"/>
</dbReference>
<dbReference type="PANTHER" id="PTHR19282">
    <property type="entry name" value="TETRASPANIN"/>
    <property type="match status" value="1"/>
</dbReference>
<dbReference type="PIRSF" id="PIRSF002419">
    <property type="entry name" value="Tetraspanin"/>
    <property type="match status" value="1"/>
</dbReference>
<evidence type="ECO:0000313" key="7">
    <source>
        <dbReference type="EMBL" id="KAK3782416.1"/>
    </source>
</evidence>
<evidence type="ECO:0000256" key="4">
    <source>
        <dbReference type="ARBA" id="ARBA00022989"/>
    </source>
</evidence>
<evidence type="ECO:0000256" key="6">
    <source>
        <dbReference type="RuleBase" id="RU361218"/>
    </source>
</evidence>
<name>A0AAE1DTF2_9GAST</name>
<evidence type="ECO:0000256" key="3">
    <source>
        <dbReference type="ARBA" id="ARBA00022692"/>
    </source>
</evidence>
<dbReference type="Pfam" id="PF00335">
    <property type="entry name" value="Tetraspanin"/>
    <property type="match status" value="1"/>
</dbReference>
<keyword evidence="3 6" id="KW-0812">Transmembrane</keyword>
<keyword evidence="8" id="KW-1185">Reference proteome</keyword>
<comment type="caution">
    <text evidence="7">The sequence shown here is derived from an EMBL/GenBank/DDBJ whole genome shotgun (WGS) entry which is preliminary data.</text>
</comment>
<dbReference type="PRINTS" id="PR00259">
    <property type="entry name" value="TMFOUR"/>
</dbReference>
<dbReference type="PANTHER" id="PTHR19282:SF544">
    <property type="entry name" value="TETRASPANIN"/>
    <property type="match status" value="1"/>
</dbReference>
<feature type="transmembrane region" description="Helical" evidence="6">
    <location>
        <begin position="235"/>
        <end position="260"/>
    </location>
</feature>
<dbReference type="Gene3D" id="1.10.1450.10">
    <property type="entry name" value="Tetraspanin"/>
    <property type="match status" value="1"/>
</dbReference>
<dbReference type="Proteomes" id="UP001283361">
    <property type="component" value="Unassembled WGS sequence"/>
</dbReference>
<dbReference type="InterPro" id="IPR008952">
    <property type="entry name" value="Tetraspanin_EC2_sf"/>
</dbReference>
<accession>A0AAE1DTF2</accession>
<feature type="transmembrane region" description="Helical" evidence="6">
    <location>
        <begin position="61"/>
        <end position="85"/>
    </location>
</feature>
<dbReference type="AlphaFoldDB" id="A0AAE1DTF2"/>
<evidence type="ECO:0000256" key="2">
    <source>
        <dbReference type="ARBA" id="ARBA00006840"/>
    </source>
</evidence>
<dbReference type="GO" id="GO:0005886">
    <property type="term" value="C:plasma membrane"/>
    <property type="evidence" value="ECO:0007669"/>
    <property type="project" value="TreeGrafter"/>
</dbReference>
<reference evidence="7" key="1">
    <citation type="journal article" date="2023" name="G3 (Bethesda)">
        <title>A reference genome for the long-term kleptoplast-retaining sea slug Elysia crispata morphotype clarki.</title>
        <authorList>
            <person name="Eastman K.E."/>
            <person name="Pendleton A.L."/>
            <person name="Shaikh M.A."/>
            <person name="Suttiyut T."/>
            <person name="Ogas R."/>
            <person name="Tomko P."/>
            <person name="Gavelis G."/>
            <person name="Widhalm J.R."/>
            <person name="Wisecaver J.H."/>
        </authorList>
    </citation>
    <scope>NUCLEOTIDE SEQUENCE</scope>
    <source>
        <strain evidence="7">ECLA1</strain>
    </source>
</reference>
<evidence type="ECO:0000313" key="8">
    <source>
        <dbReference type="Proteomes" id="UP001283361"/>
    </source>
</evidence>
<feature type="transmembrane region" description="Helical" evidence="6">
    <location>
        <begin position="92"/>
        <end position="116"/>
    </location>
</feature>
<dbReference type="InterPro" id="IPR018499">
    <property type="entry name" value="Tetraspanin/Peripherin"/>
</dbReference>
<keyword evidence="4 6" id="KW-1133">Transmembrane helix</keyword>
<comment type="similarity">
    <text evidence="2 6">Belongs to the tetraspanin (TM4SF) family.</text>
</comment>
<feature type="transmembrane region" description="Helical" evidence="6">
    <location>
        <begin position="12"/>
        <end position="33"/>
    </location>
</feature>
<dbReference type="InterPro" id="IPR000301">
    <property type="entry name" value="Tetraspanin_animals"/>
</dbReference>
<keyword evidence="5 6" id="KW-0472">Membrane</keyword>
<comment type="subcellular location">
    <subcellularLocation>
        <location evidence="1 6">Membrane</location>
        <topology evidence="1 6">Multi-pass membrane protein</topology>
    </subcellularLocation>
</comment>
<organism evidence="7 8">
    <name type="scientific">Elysia crispata</name>
    <name type="common">lettuce slug</name>
    <dbReference type="NCBI Taxonomy" id="231223"/>
    <lineage>
        <taxon>Eukaryota</taxon>
        <taxon>Metazoa</taxon>
        <taxon>Spiralia</taxon>
        <taxon>Lophotrochozoa</taxon>
        <taxon>Mollusca</taxon>
        <taxon>Gastropoda</taxon>
        <taxon>Heterobranchia</taxon>
        <taxon>Euthyneura</taxon>
        <taxon>Panpulmonata</taxon>
        <taxon>Sacoglossa</taxon>
        <taxon>Placobranchoidea</taxon>
        <taxon>Plakobranchidae</taxon>
        <taxon>Elysia</taxon>
    </lineage>
</organism>
<gene>
    <name evidence="7" type="ORF">RRG08_033057</name>
</gene>
<evidence type="ECO:0000256" key="5">
    <source>
        <dbReference type="ARBA" id="ARBA00023136"/>
    </source>
</evidence>
<protein>
    <recommendedName>
        <fullName evidence="6">Tetraspanin</fullName>
    </recommendedName>
</protein>
<proteinExistence type="inferred from homology"/>
<sequence length="270" mass="29796">MAARELKVFAAFVNVLLISAGGGLVAVGVNALLDNHGMIQLNRISSDGVYTDISSPGLLDVASVMAIVCGCLNFFMALHGFFILCREWRCSLALYIAGLIVVALLEMAIMATAIVFTYRVDDHLYNATYMGVKEQFEGHIVTDNKFSKAFDEAQVEFECCGLDNYTDFAIYSSSWLDKDSLQVPKTCCVLDKDEYFEENRYVFSDISCAREPTVQTAHTRKACFSSIKDWLEKTVYLIFGMSIVGAAAKLLGVMITVCLIRDIGASKDPK</sequence>
<evidence type="ECO:0000256" key="1">
    <source>
        <dbReference type="ARBA" id="ARBA00004141"/>
    </source>
</evidence>
<dbReference type="EMBL" id="JAWDGP010002507">
    <property type="protein sequence ID" value="KAK3782416.1"/>
    <property type="molecule type" value="Genomic_DNA"/>
</dbReference>